<gene>
    <name evidence="2" type="ORF">HPF_09705</name>
</gene>
<accession>A0A4P6WWP4</accession>
<feature type="region of interest" description="Disordered" evidence="1">
    <location>
        <begin position="1"/>
        <end position="23"/>
    </location>
</feature>
<proteinExistence type="predicted"/>
<evidence type="ECO:0000256" key="1">
    <source>
        <dbReference type="SAM" id="MobiDB-lite"/>
    </source>
</evidence>
<evidence type="ECO:0000313" key="3">
    <source>
        <dbReference type="Proteomes" id="UP000293912"/>
    </source>
</evidence>
<dbReference type="EMBL" id="CP037867">
    <property type="protein sequence ID" value="QBM27960.1"/>
    <property type="molecule type" value="Genomic_DNA"/>
</dbReference>
<sequence length="81" mass="8371">MDKSKPKKGQTSKRGNECPGYDLSGFPGRTLGARLGALARVLRGEATATPEALHAARGWVVAVRGLIGESGSDSTSAGFLK</sequence>
<organism evidence="2 3">
    <name type="scientific">Hydrogenophaga pseudoflava</name>
    <name type="common">Pseudomonas carboxydoflava</name>
    <dbReference type="NCBI Taxonomy" id="47421"/>
    <lineage>
        <taxon>Bacteria</taxon>
        <taxon>Pseudomonadati</taxon>
        <taxon>Pseudomonadota</taxon>
        <taxon>Betaproteobacteria</taxon>
        <taxon>Burkholderiales</taxon>
        <taxon>Comamonadaceae</taxon>
        <taxon>Hydrogenophaga</taxon>
    </lineage>
</organism>
<dbReference type="AlphaFoldDB" id="A0A4P6WWP4"/>
<dbReference type="KEGG" id="hpse:HPF_09705"/>
<protein>
    <submittedName>
        <fullName evidence="2">Uncharacterized protein</fullName>
    </submittedName>
</protein>
<keyword evidence="3" id="KW-1185">Reference proteome</keyword>
<name>A0A4P6WWP4_HYDPS</name>
<evidence type="ECO:0000313" key="2">
    <source>
        <dbReference type="EMBL" id="QBM27960.1"/>
    </source>
</evidence>
<reference evidence="2 3" key="1">
    <citation type="submission" date="2019-03" db="EMBL/GenBank/DDBJ databases">
        <authorList>
            <person name="Sebastian G."/>
            <person name="Baumann P."/>
            <person name="Ruckert C."/>
            <person name="Kalinowski J."/>
            <person name="Nebel B."/>
            <person name="Takors R."/>
            <person name="Blombach B."/>
        </authorList>
    </citation>
    <scope>NUCLEOTIDE SEQUENCE [LARGE SCALE GENOMIC DNA]</scope>
    <source>
        <strain evidence="2 3">DSM 1084</strain>
    </source>
</reference>
<feature type="compositionally biased region" description="Basic residues" evidence="1">
    <location>
        <begin position="1"/>
        <end position="11"/>
    </location>
</feature>
<dbReference type="Proteomes" id="UP000293912">
    <property type="component" value="Chromosome"/>
</dbReference>